<keyword evidence="3" id="KW-0687">Ribonucleoprotein</keyword>
<name>A0A9P0ND42_APHGO</name>
<gene>
    <name evidence="6" type="ORF">APHIGO_LOCUS1434</name>
</gene>
<reference evidence="6" key="1">
    <citation type="submission" date="2022-02" db="EMBL/GenBank/DDBJ databases">
        <authorList>
            <person name="King R."/>
        </authorList>
    </citation>
    <scope>NUCLEOTIDE SEQUENCE</scope>
</reference>
<proteinExistence type="inferred from homology"/>
<dbReference type="InterPro" id="IPR034704">
    <property type="entry name" value="Ribosomal_bL28/bL31-like_sf"/>
</dbReference>
<reference evidence="6" key="2">
    <citation type="submission" date="2022-10" db="EMBL/GenBank/DDBJ databases">
        <authorList>
            <consortium name="ENA_rothamsted_submissions"/>
            <consortium name="culmorum"/>
            <person name="King R."/>
        </authorList>
    </citation>
    <scope>NUCLEOTIDE SEQUENCE</scope>
</reference>
<dbReference type="Proteomes" id="UP001154329">
    <property type="component" value="Chromosome 1"/>
</dbReference>
<accession>A0A9P0ND42</accession>
<evidence type="ECO:0000256" key="3">
    <source>
        <dbReference type="ARBA" id="ARBA00023274"/>
    </source>
</evidence>
<evidence type="ECO:0000313" key="6">
    <source>
        <dbReference type="EMBL" id="CAH1710988.1"/>
    </source>
</evidence>
<dbReference type="SUPFAM" id="SSF143800">
    <property type="entry name" value="L28p-like"/>
    <property type="match status" value="1"/>
</dbReference>
<evidence type="ECO:0000256" key="1">
    <source>
        <dbReference type="ARBA" id="ARBA00008760"/>
    </source>
</evidence>
<dbReference type="PANTHER" id="PTHR13528">
    <property type="entry name" value="39S RIBOSOMAL PROTEIN L28, MITOCHONDRIAL"/>
    <property type="match status" value="1"/>
</dbReference>
<dbReference type="GO" id="GO:0005762">
    <property type="term" value="C:mitochondrial large ribosomal subunit"/>
    <property type="evidence" value="ECO:0007669"/>
    <property type="project" value="TreeGrafter"/>
</dbReference>
<evidence type="ECO:0000313" key="7">
    <source>
        <dbReference type="Proteomes" id="UP001154329"/>
    </source>
</evidence>
<protein>
    <recommendedName>
        <fullName evidence="4">Large ribosomal subunit protein bL28m</fullName>
    </recommendedName>
    <alternativeName>
        <fullName evidence="5">39S ribosomal protein L28, mitochondrial</fullName>
    </alternativeName>
</protein>
<dbReference type="InterPro" id="IPR026569">
    <property type="entry name" value="Ribosomal_bL28"/>
</dbReference>
<sequence>MNVLYYLYIFNFFNFSRNHKMESRLANGLKLLYIPKKTKINSGLGDRLPEAYKKFYKEWRHKVPEPVYFKPKPGKWTKDEKTGAVIPVQNIPIPLKYPKTMHSGIWGGEAIVQGFKQSGKYKSRVPHFWTPTLKKSVVYSEILNTYMSTTVTEKALDLLNKNYGLDHYLLKTAACDLKTTLSLKIKRHLLMALRDKTLYKDDSVKQQEVYDKYKHYLKDYTHEEIEWYGLTFDQALLKMQEIDELNEKEAPLKAKYRLELIEELKNSNEPVEENKSWINKLNPFR</sequence>
<organism evidence="6 7">
    <name type="scientific">Aphis gossypii</name>
    <name type="common">Cotton aphid</name>
    <dbReference type="NCBI Taxonomy" id="80765"/>
    <lineage>
        <taxon>Eukaryota</taxon>
        <taxon>Metazoa</taxon>
        <taxon>Ecdysozoa</taxon>
        <taxon>Arthropoda</taxon>
        <taxon>Hexapoda</taxon>
        <taxon>Insecta</taxon>
        <taxon>Pterygota</taxon>
        <taxon>Neoptera</taxon>
        <taxon>Paraneoptera</taxon>
        <taxon>Hemiptera</taxon>
        <taxon>Sternorrhyncha</taxon>
        <taxon>Aphidomorpha</taxon>
        <taxon>Aphidoidea</taxon>
        <taxon>Aphididae</taxon>
        <taxon>Aphidini</taxon>
        <taxon>Aphis</taxon>
        <taxon>Aphis</taxon>
    </lineage>
</organism>
<dbReference type="AlphaFoldDB" id="A0A9P0ND42"/>
<dbReference type="GO" id="GO:0003735">
    <property type="term" value="F:structural constituent of ribosome"/>
    <property type="evidence" value="ECO:0007669"/>
    <property type="project" value="InterPro"/>
</dbReference>
<keyword evidence="7" id="KW-1185">Reference proteome</keyword>
<comment type="similarity">
    <text evidence="1">Belongs to the bacterial ribosomal protein bL28 family.</text>
</comment>
<keyword evidence="2" id="KW-0689">Ribosomal protein</keyword>
<evidence type="ECO:0000256" key="5">
    <source>
        <dbReference type="ARBA" id="ARBA00035538"/>
    </source>
</evidence>
<dbReference type="PANTHER" id="PTHR13528:SF2">
    <property type="entry name" value="LARGE RIBOSOMAL SUBUNIT PROTEIN BL28M"/>
    <property type="match status" value="1"/>
</dbReference>
<dbReference type="EMBL" id="OU899034">
    <property type="protein sequence ID" value="CAH1710988.1"/>
    <property type="molecule type" value="Genomic_DNA"/>
</dbReference>
<evidence type="ECO:0000256" key="2">
    <source>
        <dbReference type="ARBA" id="ARBA00022980"/>
    </source>
</evidence>
<evidence type="ECO:0000256" key="4">
    <source>
        <dbReference type="ARBA" id="ARBA00035269"/>
    </source>
</evidence>